<organism evidence="2 3">
    <name type="scientific">Gemmatimonas aurantiaca (strain DSM 14586 / JCM 11422 / NBRC 100505 / T-27)</name>
    <dbReference type="NCBI Taxonomy" id="379066"/>
    <lineage>
        <taxon>Bacteria</taxon>
        <taxon>Pseudomonadati</taxon>
        <taxon>Gemmatimonadota</taxon>
        <taxon>Gemmatimonadia</taxon>
        <taxon>Gemmatimonadales</taxon>
        <taxon>Gemmatimonadaceae</taxon>
        <taxon>Gemmatimonas</taxon>
    </lineage>
</organism>
<dbReference type="KEGG" id="gau:GAU_3507"/>
<dbReference type="EMBL" id="AP009153">
    <property type="protein sequence ID" value="BAH40549.1"/>
    <property type="molecule type" value="Genomic_DNA"/>
</dbReference>
<dbReference type="RefSeq" id="WP_015895318.1">
    <property type="nucleotide sequence ID" value="NC_012489.1"/>
</dbReference>
<accession>C1ADH2</accession>
<proteinExistence type="predicted"/>
<feature type="region of interest" description="Disordered" evidence="1">
    <location>
        <begin position="1"/>
        <end position="22"/>
    </location>
</feature>
<feature type="compositionally biased region" description="Low complexity" evidence="1">
    <location>
        <begin position="1"/>
        <end position="17"/>
    </location>
</feature>
<sequence length="59" mass="6472">MAAAATTTNSSDASGNAVASERGRYIVPLAHVSRERQDIPDAHRRRGSLNCVLRERHRS</sequence>
<dbReference type="HOGENOM" id="CLU_2953921_0_0_0"/>
<keyword evidence="3" id="KW-1185">Reference proteome</keyword>
<protein>
    <submittedName>
        <fullName evidence="2">Uncharacterized protein</fullName>
    </submittedName>
</protein>
<evidence type="ECO:0000256" key="1">
    <source>
        <dbReference type="SAM" id="MobiDB-lite"/>
    </source>
</evidence>
<evidence type="ECO:0000313" key="2">
    <source>
        <dbReference type="EMBL" id="BAH40549.1"/>
    </source>
</evidence>
<gene>
    <name evidence="2" type="ordered locus">GAU_3507</name>
</gene>
<name>C1ADH2_GEMAT</name>
<reference evidence="3" key="1">
    <citation type="submission" date="2006-03" db="EMBL/GenBank/DDBJ databases">
        <title>Complete genome sequence of Gemmatimonas aurantiaca T-27 that represents a novel phylum Gemmatimonadetes.</title>
        <authorList>
            <person name="Takasaki K."/>
            <person name="Ichikawa N."/>
            <person name="Miura H."/>
            <person name="Matsushita S."/>
            <person name="Watanabe Y."/>
            <person name="Oguchi A."/>
            <person name="Ankai A."/>
            <person name="Yashiro I."/>
            <person name="Takahashi M."/>
            <person name="Terui Y."/>
            <person name="Fukui S."/>
            <person name="Yokoyama H."/>
            <person name="Tanikawa S."/>
            <person name="Hanada S."/>
            <person name="Kamagata Y."/>
            <person name="Fujita N."/>
        </authorList>
    </citation>
    <scope>NUCLEOTIDE SEQUENCE [LARGE SCALE GENOMIC DNA]</scope>
    <source>
        <strain evidence="3">T-27 / DSM 14586 / JCM 11422 / NBRC 100505</strain>
    </source>
</reference>
<dbReference type="AlphaFoldDB" id="C1ADH2"/>
<evidence type="ECO:0000313" key="3">
    <source>
        <dbReference type="Proteomes" id="UP000002209"/>
    </source>
</evidence>
<dbReference type="Proteomes" id="UP000002209">
    <property type="component" value="Chromosome"/>
</dbReference>